<sequence length="218" mass="23709">MTCDVCTTPVENRYALCYPCKQYRMQDGTADRVAPITYAVKQQQSGYVMHGYKARPPVNAHYRLVSMLMLFSLSRHGACAGRLARTPLTHWASVPSLPAKPYEHALHRIVAGSAPGAEIKLRAAPKAPNPRALDASHFTAETALPPDSHVLLMDDTWARGGHVQSAALSLRRAGASTVSALIVARWIRRDYGENAGFLNGLPDFDPDICPWTGGSCPS</sequence>
<evidence type="ECO:0000313" key="1">
    <source>
        <dbReference type="EMBL" id="RKS79545.1"/>
    </source>
</evidence>
<name>A0A495QZ96_9ACTN</name>
<protein>
    <recommendedName>
        <fullName evidence="3">Amidophosphoribosyltransferase</fullName>
    </recommendedName>
</protein>
<organism evidence="1 2">
    <name type="scientific">Actinomadura pelletieri DSM 43383</name>
    <dbReference type="NCBI Taxonomy" id="1120940"/>
    <lineage>
        <taxon>Bacteria</taxon>
        <taxon>Bacillati</taxon>
        <taxon>Actinomycetota</taxon>
        <taxon>Actinomycetes</taxon>
        <taxon>Streptosporangiales</taxon>
        <taxon>Thermomonosporaceae</taxon>
        <taxon>Actinomadura</taxon>
    </lineage>
</organism>
<dbReference type="SUPFAM" id="SSF53271">
    <property type="entry name" value="PRTase-like"/>
    <property type="match status" value="1"/>
</dbReference>
<dbReference type="Gene3D" id="3.40.50.2020">
    <property type="match status" value="1"/>
</dbReference>
<evidence type="ECO:0008006" key="3">
    <source>
        <dbReference type="Google" id="ProtNLM"/>
    </source>
</evidence>
<proteinExistence type="predicted"/>
<dbReference type="AlphaFoldDB" id="A0A495QZ96"/>
<dbReference type="EMBL" id="RBWU01000001">
    <property type="protein sequence ID" value="RKS79545.1"/>
    <property type="molecule type" value="Genomic_DNA"/>
</dbReference>
<evidence type="ECO:0000313" key="2">
    <source>
        <dbReference type="Proteomes" id="UP000274601"/>
    </source>
</evidence>
<gene>
    <name evidence="1" type="ORF">BZB76_1016</name>
</gene>
<dbReference type="InterPro" id="IPR029057">
    <property type="entry name" value="PRTase-like"/>
</dbReference>
<dbReference type="InterPro" id="IPR000836">
    <property type="entry name" value="PRTase_dom"/>
</dbReference>
<dbReference type="Proteomes" id="UP000274601">
    <property type="component" value="Unassembled WGS sequence"/>
</dbReference>
<reference evidence="1 2" key="1">
    <citation type="submission" date="2018-10" db="EMBL/GenBank/DDBJ databases">
        <title>Genomic Encyclopedia of Archaeal and Bacterial Type Strains, Phase II (KMG-II): from individual species to whole genera.</title>
        <authorList>
            <person name="Goeker M."/>
        </authorList>
    </citation>
    <scope>NUCLEOTIDE SEQUENCE [LARGE SCALE GENOMIC DNA]</scope>
    <source>
        <strain evidence="1 2">DSM 43383</strain>
    </source>
</reference>
<dbReference type="CDD" id="cd06223">
    <property type="entry name" value="PRTases_typeI"/>
    <property type="match status" value="1"/>
</dbReference>
<keyword evidence="2" id="KW-1185">Reference proteome</keyword>
<comment type="caution">
    <text evidence="1">The sequence shown here is derived from an EMBL/GenBank/DDBJ whole genome shotgun (WGS) entry which is preliminary data.</text>
</comment>
<accession>A0A495QZ96</accession>